<evidence type="ECO:0000313" key="2">
    <source>
        <dbReference type="Proteomes" id="UP001517388"/>
    </source>
</evidence>
<keyword evidence="2" id="KW-1185">Reference proteome</keyword>
<protein>
    <submittedName>
        <fullName evidence="1">tRNA (Guanosine(46)-N7)-methyltransferase TrmB</fullName>
        <ecNumber evidence="1">2.1.1.33</ecNumber>
    </submittedName>
</protein>
<evidence type="ECO:0000313" key="1">
    <source>
        <dbReference type="EMBL" id="MTJ42105.1"/>
    </source>
</evidence>
<dbReference type="EC" id="2.1.1.33" evidence="1"/>
<reference evidence="2" key="1">
    <citation type="journal article" date="2020" name="Toxins">
        <title>Phylogenomic Analysis of Secondary Metabolism in the Toxic Cyanobacterial Genera Anabaena, Dolichospermum and Aphanizomenon.</title>
        <authorList>
            <person name="Oesterholm J."/>
            <person name="Popin R.V."/>
            <person name="Fewer D.P."/>
            <person name="Sivonen K."/>
        </authorList>
    </citation>
    <scope>NUCLEOTIDE SEQUENCE [LARGE SCALE GENOMIC DNA]</scope>
    <source>
        <strain evidence="2">UHCC 0037</strain>
    </source>
</reference>
<name>A0ACC7S128_DOLFA</name>
<keyword evidence="1" id="KW-0489">Methyltransferase</keyword>
<accession>A0ACC7S128</accession>
<gene>
    <name evidence="1" type="primary">trmB</name>
    <name evidence="1" type="ORF">FJR39_02190</name>
</gene>
<organism evidence="1 2">
    <name type="scientific">Dolichospermum flos-aquae UHCC 0037</name>
    <dbReference type="NCBI Taxonomy" id="2590026"/>
    <lineage>
        <taxon>Bacteria</taxon>
        <taxon>Bacillati</taxon>
        <taxon>Cyanobacteriota</taxon>
        <taxon>Cyanophyceae</taxon>
        <taxon>Nostocales</taxon>
        <taxon>Aphanizomenonaceae</taxon>
        <taxon>Dolichospermum</taxon>
    </lineage>
</organism>
<dbReference type="EMBL" id="VILF01000001">
    <property type="protein sequence ID" value="MTJ42105.1"/>
    <property type="molecule type" value="Genomic_DNA"/>
</dbReference>
<proteinExistence type="predicted"/>
<dbReference type="Proteomes" id="UP001517388">
    <property type="component" value="Unassembled WGS sequence"/>
</dbReference>
<keyword evidence="1" id="KW-0808">Transferase</keyword>
<sequence length="234" mass="26739">MSPVRVRQHVNPLASKFQTPTASPEWEKIYIQQNLPLHLDIGCARGRFVLKMAQVEPNWNFLGLEIREPLVVEANRIRDEMGLTNLHYLFANVNNSLISLLSTLPQDSLQKVTIQFPDPWFKNRHAKRRVVQAELVTELAKYLAVGGVVFLQSDIEFVAVEMCDRFDEHPAFEKLGTTTWLAQNPLPVPTEREIATQNKGEPVYRALFTKKTEILEPGVNEQSYRNLRSGCNPC</sequence>
<comment type="caution">
    <text evidence="1">The sequence shown here is derived from an EMBL/GenBank/DDBJ whole genome shotgun (WGS) entry which is preliminary data.</text>
</comment>